<evidence type="ECO:0000313" key="1">
    <source>
        <dbReference type="EMBL" id="AHH81873.1"/>
    </source>
</evidence>
<organism evidence="1">
    <name type="scientific">uncultured bacterium pAB4</name>
    <dbReference type="NCBI Taxonomy" id="1444979"/>
    <lineage>
        <taxon>Bacteria</taxon>
        <taxon>environmental samples</taxon>
    </lineage>
</organism>
<accession>W5VJL2</accession>
<sequence>MNAVVVVKSVDMRRIVVLSEEDGQTVNAPSVKLLMWADKIDEIVRPHLIERSYFIRFEALCLT</sequence>
<reference evidence="1" key="1">
    <citation type="submission" date="2013-10" db="EMBL/GenBank/DDBJ databases">
        <title>Metagenomics Reveals New Arsenic Resistance Genes.</title>
        <authorList>
            <person name="Sharma R."/>
        </authorList>
    </citation>
    <scope>NUCLEOTIDE SEQUENCE</scope>
</reference>
<proteinExistence type="predicted"/>
<protein>
    <submittedName>
        <fullName evidence="1">Dehydrogenase</fullName>
    </submittedName>
</protein>
<dbReference type="AlphaFoldDB" id="W5VJL2"/>
<dbReference type="EMBL" id="KF733648">
    <property type="protein sequence ID" value="AHH81873.1"/>
    <property type="molecule type" value="Genomic_DNA"/>
</dbReference>
<name>W5VJL2_9BACT</name>